<organism evidence="2 3">
    <name type="scientific">Streptomyces dengpaensis</name>
    <dbReference type="NCBI Taxonomy" id="2049881"/>
    <lineage>
        <taxon>Bacteria</taxon>
        <taxon>Bacillati</taxon>
        <taxon>Actinomycetota</taxon>
        <taxon>Actinomycetes</taxon>
        <taxon>Kitasatosporales</taxon>
        <taxon>Streptomycetaceae</taxon>
        <taxon>Streptomyces</taxon>
    </lineage>
</organism>
<evidence type="ECO:0000256" key="1">
    <source>
        <dbReference type="SAM" id="Phobius"/>
    </source>
</evidence>
<evidence type="ECO:0000313" key="2">
    <source>
        <dbReference type="EMBL" id="AVH57891.1"/>
    </source>
</evidence>
<dbReference type="EMBL" id="CP026652">
    <property type="protein sequence ID" value="AVH57891.1"/>
    <property type="molecule type" value="Genomic_DNA"/>
</dbReference>
<feature type="transmembrane region" description="Helical" evidence="1">
    <location>
        <begin position="422"/>
        <end position="451"/>
    </location>
</feature>
<evidence type="ECO:0000313" key="3">
    <source>
        <dbReference type="Proteomes" id="UP000238413"/>
    </source>
</evidence>
<name>A0ABN5I4E6_9ACTN</name>
<protein>
    <recommendedName>
        <fullName evidence="4">Phage tail protein</fullName>
    </recommendedName>
</protein>
<keyword evidence="1" id="KW-1133">Transmembrane helix</keyword>
<keyword evidence="3" id="KW-1185">Reference proteome</keyword>
<evidence type="ECO:0008006" key="4">
    <source>
        <dbReference type="Google" id="ProtNLM"/>
    </source>
</evidence>
<sequence>MATLASMTVRLGIDTDALREGADRAKGVLGGLGKAVAGLGVGVPVAAAVAAGVGGMAAAFASAGVAAKAFQLAVGPQMQSVSEAATLAEEAEKAAAAGAEDAAEKQKAYTDALAAMPPHTRAMAKEFIGLKKDYSQWSDSLSSSTMPVFTQGLQVIRRLLPLLTPFVKEASKAFGAFVDEIDRSTQGKGLQAFADSMSKVAGQNLKSFLFGLKNIAVGIGGVIKAFLPMSDQMSGGFEESTAAFAKWGQGLSESEGFAQFIDLAKQGAAMLGTFASAALKLAVALAPLIGVTAVIAMHLAEFINSLPPEVVQALAYAILGAVVAFKTFSAASKAVDAASDLMNSRLGLVARRWLSTAATSIKSGLRIAASATATAARTAGAWAAAAARATATWLATIIRVAAVTVARFAMMAARATAWALRMAASWIIAMGPIGWIILAVIGLVALIIIYWDQIKAATLAAWDWIVGKLVSAKDGILAAIGFLGQIPGWIGGWFDLAKNWAIAKALALVNWVKGLPGRLAGALSSLLGILRQRATSSFQAMRDAAVQKATALVSWVRGLPRRIANGIGSLTGLLVGKGKDVVRGLWNGIKSMGSWLRSTLIGWAKDLIPGPIAKALGISSPSKVLAKEVGRWIPPGIVQGAEDEVPALDRAMRGLVDVPGLSAVNHGRRAQLADPLGGLRIELAGPEDFKRIIRRIVQTNGRGGDVQTLFGTK</sequence>
<dbReference type="Proteomes" id="UP000238413">
    <property type="component" value="Chromosome"/>
</dbReference>
<feature type="transmembrane region" description="Helical" evidence="1">
    <location>
        <begin position="281"/>
        <end position="301"/>
    </location>
</feature>
<proteinExistence type="predicted"/>
<feature type="transmembrane region" description="Helical" evidence="1">
    <location>
        <begin position="391"/>
        <end position="410"/>
    </location>
</feature>
<feature type="transmembrane region" description="Helical" evidence="1">
    <location>
        <begin position="313"/>
        <end position="332"/>
    </location>
</feature>
<keyword evidence="1" id="KW-0812">Transmembrane</keyword>
<accession>A0ABN5I4E6</accession>
<gene>
    <name evidence="2" type="ORF">C4B68_21365</name>
</gene>
<keyword evidence="1" id="KW-0472">Membrane</keyword>
<reference evidence="2 3" key="1">
    <citation type="submission" date="2018-02" db="EMBL/GenBank/DDBJ databases">
        <title>Complete genome sequence of Streptomyces dengpaensis, the producer of angucyclines.</title>
        <authorList>
            <person name="Yumei L."/>
        </authorList>
    </citation>
    <scope>NUCLEOTIDE SEQUENCE [LARGE SCALE GENOMIC DNA]</scope>
    <source>
        <strain evidence="2 3">XZHG99</strain>
    </source>
</reference>